<organism evidence="3 4">
    <name type="scientific">Arachnia propionica</name>
    <dbReference type="NCBI Taxonomy" id="1750"/>
    <lineage>
        <taxon>Bacteria</taxon>
        <taxon>Bacillati</taxon>
        <taxon>Actinomycetota</taxon>
        <taxon>Actinomycetes</taxon>
        <taxon>Propionibacteriales</taxon>
        <taxon>Propionibacteriaceae</taxon>
        <taxon>Arachnia</taxon>
    </lineage>
</organism>
<dbReference type="GO" id="GO:0005524">
    <property type="term" value="F:ATP binding"/>
    <property type="evidence" value="ECO:0007669"/>
    <property type="project" value="InterPro"/>
</dbReference>
<dbReference type="Pfam" id="PF13335">
    <property type="entry name" value="Mg_chelatase_C"/>
    <property type="match status" value="1"/>
</dbReference>
<evidence type="ECO:0000259" key="2">
    <source>
        <dbReference type="SMART" id="SM00382"/>
    </source>
</evidence>
<evidence type="ECO:0000256" key="1">
    <source>
        <dbReference type="ARBA" id="ARBA00006354"/>
    </source>
</evidence>
<keyword evidence="4" id="KW-1185">Reference proteome</keyword>
<accession>A0A3S4Y6S7</accession>
<dbReference type="EMBL" id="LR134406">
    <property type="protein sequence ID" value="VEH69992.1"/>
    <property type="molecule type" value="Genomic_DNA"/>
</dbReference>
<dbReference type="InterPro" id="IPR003593">
    <property type="entry name" value="AAA+_ATPase"/>
</dbReference>
<protein>
    <submittedName>
        <fullName evidence="3">Competence protein ComM</fullName>
    </submittedName>
</protein>
<dbReference type="InterPro" id="IPR045006">
    <property type="entry name" value="CHLI-like"/>
</dbReference>
<feature type="domain" description="AAA+ ATPase" evidence="2">
    <location>
        <begin position="214"/>
        <end position="397"/>
    </location>
</feature>
<dbReference type="SUPFAM" id="SSF52540">
    <property type="entry name" value="P-loop containing nucleoside triphosphate hydrolases"/>
    <property type="match status" value="1"/>
</dbReference>
<dbReference type="Gene3D" id="3.40.50.300">
    <property type="entry name" value="P-loop containing nucleotide triphosphate hydrolases"/>
    <property type="match status" value="1"/>
</dbReference>
<sequence>MSTASAWSVALNGLEGAMVEVEVAEGGGLPRTVLVGLPDAALSQAKERVRAAVTGAGLPWPNGLVTINLSPANLPKTGTHYDLAIATAALAAIEKVPVEAARNHVCLGELGLDGRLRRVPGILPAVLAAVRSGFDKVIVPASQEAEASLVPGVTVWAVGHLRDLVAVLNGEPPLGGWELPVEEGTNPGQRPPLDFRDVRGHLDGRWVMEVAAAGRHHVFLHGAPGVGKTMLAARLTSILPCLDGEEAVEVSALHSLAGMDLSGGLLIEPPYADPHHSSSPASIIGGGVRLVRPGSISLAHRGVLFLDEAPEFGARILDALRTPLESGWITIGRAAVQVRYPARFQLVLAANPCPCGFHGVTGRECRCSPTAVRRYQERLSGPIMDRIDIRHHMLPQHRSFLGGAQEQPESSAGIAARVLEARERQAMRLRDTPWRTNGEVSGPWLRSHLPLPEDLSPLERALNRGLLSARGVDKVLRLAWSVTDLAGEDRISAASLRVAMQLRQGAFQEAA</sequence>
<evidence type="ECO:0000313" key="4">
    <source>
        <dbReference type="Proteomes" id="UP000273044"/>
    </source>
</evidence>
<dbReference type="InterPro" id="IPR020568">
    <property type="entry name" value="Ribosomal_Su5_D2-typ_SF"/>
</dbReference>
<dbReference type="GeneID" id="64406748"/>
<dbReference type="PANTHER" id="PTHR32039">
    <property type="entry name" value="MAGNESIUM-CHELATASE SUBUNIT CHLI"/>
    <property type="match status" value="1"/>
</dbReference>
<dbReference type="SUPFAM" id="SSF54211">
    <property type="entry name" value="Ribosomal protein S5 domain 2-like"/>
    <property type="match status" value="1"/>
</dbReference>
<dbReference type="InterPro" id="IPR014721">
    <property type="entry name" value="Ribsml_uS5_D2-typ_fold_subgr"/>
</dbReference>
<dbReference type="RefSeq" id="WP_061787049.1">
    <property type="nucleotide sequence ID" value="NZ_LR134406.1"/>
</dbReference>
<dbReference type="Pfam" id="PF01078">
    <property type="entry name" value="Mg_chelatase"/>
    <property type="match status" value="1"/>
</dbReference>
<gene>
    <name evidence="3" type="primary">comM</name>
    <name evidence="3" type="ORF">NCTC12967_01273</name>
</gene>
<proteinExistence type="inferred from homology"/>
<comment type="similarity">
    <text evidence="1">Belongs to the Mg-chelatase subunits D/I family. ComM subfamily.</text>
</comment>
<dbReference type="InterPro" id="IPR004482">
    <property type="entry name" value="Mg_chelat-rel"/>
</dbReference>
<dbReference type="PANTHER" id="PTHR32039:SF7">
    <property type="entry name" value="COMPETENCE PROTEIN COMM"/>
    <property type="match status" value="1"/>
</dbReference>
<evidence type="ECO:0000313" key="3">
    <source>
        <dbReference type="EMBL" id="VEH69992.1"/>
    </source>
</evidence>
<dbReference type="Gene3D" id="3.30.230.10">
    <property type="match status" value="1"/>
</dbReference>
<dbReference type="AlphaFoldDB" id="A0A3S4Y6S7"/>
<dbReference type="InterPro" id="IPR025158">
    <property type="entry name" value="Mg_chelat-rel_C"/>
</dbReference>
<dbReference type="Pfam" id="PF13541">
    <property type="entry name" value="ChlI"/>
    <property type="match status" value="1"/>
</dbReference>
<name>A0A3S4Y6S7_9ACTN</name>
<dbReference type="SMART" id="SM00382">
    <property type="entry name" value="AAA"/>
    <property type="match status" value="1"/>
</dbReference>
<dbReference type="InterPro" id="IPR027417">
    <property type="entry name" value="P-loop_NTPase"/>
</dbReference>
<reference evidence="3 4" key="1">
    <citation type="submission" date="2018-12" db="EMBL/GenBank/DDBJ databases">
        <authorList>
            <consortium name="Pathogen Informatics"/>
        </authorList>
    </citation>
    <scope>NUCLEOTIDE SEQUENCE [LARGE SCALE GENOMIC DNA]</scope>
    <source>
        <strain evidence="3 4">NCTC12967</strain>
    </source>
</reference>
<dbReference type="Proteomes" id="UP000273044">
    <property type="component" value="Chromosome"/>
</dbReference>
<dbReference type="InterPro" id="IPR000523">
    <property type="entry name" value="Mg_chelatse_chII-like_cat_dom"/>
</dbReference>
<dbReference type="NCBIfam" id="TIGR00368">
    <property type="entry name" value="YifB family Mg chelatase-like AAA ATPase"/>
    <property type="match status" value="1"/>
</dbReference>